<reference evidence="2" key="1">
    <citation type="journal article" date="2006" name="PLoS Pathog.">
        <title>New perspectives on host-parasite interplay by comparative transcriptomic and proteomic analyses of Schistosoma japonicum.</title>
        <authorList>
            <person name="Liu F."/>
            <person name="Lu J."/>
            <person name="Hu W."/>
            <person name="Wang S.Y."/>
            <person name="Cui S.J."/>
            <person name="Chi M."/>
            <person name="Yan Q."/>
            <person name="Wang X.R."/>
            <person name="Song H.D."/>
            <person name="Xu X.N."/>
            <person name="Wang J.J."/>
            <person name="Zhang X.L."/>
            <person name="Zhang X."/>
            <person name="Wang Z.Q."/>
            <person name="Xue C.L."/>
            <person name="Brindley P.J."/>
            <person name="McManus D.P."/>
            <person name="Yang P.Y."/>
            <person name="Feng Z."/>
            <person name="Chen Z."/>
            <person name="Han Z.G."/>
        </authorList>
    </citation>
    <scope>NUCLEOTIDE SEQUENCE</scope>
</reference>
<dbReference type="AlphaFoldDB" id="Q5C0N7"/>
<sequence>SICSFGDKNCDNDDGNDYKSSSHKEVLNHCQTLPSSSSTSKILPYNKEASSTYKGKTILSKPSSNYSQSSHLSLKQSYHQSKKSKIPSHNLNNDNKTIMKSNGNHNNARSSSGTIHFLDHGSDDVRQQPHRQQQQPSCLNMNPQMMNTYKPRHIGSNNSIITTDSSTIATSTTNSASVSLNFNSSNTAKQIQTTNKSSCSALFGVNSSYASPLNSHHLRHITPSTANEFSLPLNTKSGLRAPSSIMTPRSFTSSNNNRCSINKQPEINIIDILNPEDITELLQQGAETVVSDLMKPCVDDNDDVSFGKHNKFDNTTTTT</sequence>
<protein>
    <submittedName>
        <fullName evidence="2">SJCHGC05283 protein</fullName>
    </submittedName>
</protein>
<evidence type="ECO:0000313" key="2">
    <source>
        <dbReference type="EMBL" id="AAX26788.2"/>
    </source>
</evidence>
<feature type="compositionally biased region" description="Polar residues" evidence="1">
    <location>
        <begin position="87"/>
        <end position="114"/>
    </location>
</feature>
<feature type="non-terminal residue" evidence="2">
    <location>
        <position position="319"/>
    </location>
</feature>
<feature type="region of interest" description="Disordered" evidence="1">
    <location>
        <begin position="54"/>
        <end position="142"/>
    </location>
</feature>
<feature type="compositionally biased region" description="Basic and acidic residues" evidence="1">
    <location>
        <begin position="117"/>
        <end position="127"/>
    </location>
</feature>
<organism evidence="2">
    <name type="scientific">Schistosoma japonicum</name>
    <name type="common">Blood fluke</name>
    <dbReference type="NCBI Taxonomy" id="6182"/>
    <lineage>
        <taxon>Eukaryota</taxon>
        <taxon>Metazoa</taxon>
        <taxon>Spiralia</taxon>
        <taxon>Lophotrochozoa</taxon>
        <taxon>Platyhelminthes</taxon>
        <taxon>Trematoda</taxon>
        <taxon>Digenea</taxon>
        <taxon>Strigeidida</taxon>
        <taxon>Schistosomatoidea</taxon>
        <taxon>Schistosomatidae</taxon>
        <taxon>Schistosoma</taxon>
    </lineage>
</organism>
<accession>Q5C0N7</accession>
<feature type="non-terminal residue" evidence="2">
    <location>
        <position position="1"/>
    </location>
</feature>
<evidence type="ECO:0000256" key="1">
    <source>
        <dbReference type="SAM" id="MobiDB-lite"/>
    </source>
</evidence>
<feature type="compositionally biased region" description="Low complexity" evidence="1">
    <location>
        <begin position="63"/>
        <end position="73"/>
    </location>
</feature>
<name>Q5C0N7_SCHJA</name>
<proteinExistence type="evidence at transcript level"/>
<dbReference type="EMBL" id="AY810899">
    <property type="protein sequence ID" value="AAX26788.2"/>
    <property type="molecule type" value="mRNA"/>
</dbReference>